<accession>A0A6B9LKP0</accession>
<feature type="compositionally biased region" description="Basic residues" evidence="1">
    <location>
        <begin position="11"/>
        <end position="24"/>
    </location>
</feature>
<protein>
    <submittedName>
        <fullName evidence="2">Uncharacterized protein</fullName>
    </submittedName>
</protein>
<evidence type="ECO:0000313" key="2">
    <source>
        <dbReference type="EMBL" id="QHB38119.1"/>
    </source>
</evidence>
<dbReference type="GeneID" id="64946874"/>
<feature type="region of interest" description="Disordered" evidence="1">
    <location>
        <begin position="11"/>
        <end position="34"/>
    </location>
</feature>
<sequence length="34" mass="3949">MNVEVMVAMRKARRHGHTAWKPRHPQPQPKGSTK</sequence>
<evidence type="ECO:0000256" key="1">
    <source>
        <dbReference type="SAM" id="MobiDB-lite"/>
    </source>
</evidence>
<dbReference type="KEGG" id="vg:64946874"/>
<gene>
    <name evidence="2" type="primary">85</name>
    <name evidence="2" type="ORF">SEA_NOELLE_85</name>
</gene>
<name>A0A6B9LKP0_9CAUD</name>
<dbReference type="EMBL" id="MN813697">
    <property type="protein sequence ID" value="QHB38119.1"/>
    <property type="molecule type" value="Genomic_DNA"/>
</dbReference>
<keyword evidence="3" id="KW-1185">Reference proteome</keyword>
<reference evidence="2 3" key="1">
    <citation type="submission" date="2019-12" db="EMBL/GenBank/DDBJ databases">
        <authorList>
            <person name="Riley H.L."/>
            <person name="Garlena R.A."/>
            <person name="Russell D.A."/>
            <person name="Pope W.H."/>
            <person name="Jacobs-Sera D."/>
            <person name="Hatfull G.F."/>
        </authorList>
    </citation>
    <scope>NUCLEOTIDE SEQUENCE [LARGE SCALE GENOMIC DNA]</scope>
</reference>
<dbReference type="Proteomes" id="UP000464282">
    <property type="component" value="Segment"/>
</dbReference>
<dbReference type="RefSeq" id="YP_010063076.1">
    <property type="nucleotide sequence ID" value="NC_054801.1"/>
</dbReference>
<proteinExistence type="predicted"/>
<organism evidence="2 3">
    <name type="scientific">Mycobacterium phage Noelle</name>
    <dbReference type="NCBI Taxonomy" id="2572317"/>
    <lineage>
        <taxon>Viruses</taxon>
        <taxon>Duplodnaviria</taxon>
        <taxon>Heunggongvirae</taxon>
        <taxon>Uroviricota</taxon>
        <taxon>Caudoviricetes</taxon>
        <taxon>Backyardiganvirus</taxon>
        <taxon>Backyardiganvirus noelle</taxon>
    </lineage>
</organism>
<evidence type="ECO:0000313" key="3">
    <source>
        <dbReference type="Proteomes" id="UP000464282"/>
    </source>
</evidence>